<protein>
    <submittedName>
        <fullName evidence="1">Uncharacterized protein</fullName>
    </submittedName>
</protein>
<keyword evidence="2" id="KW-1185">Reference proteome</keyword>
<dbReference type="RefSeq" id="XP_025521955.1">
    <property type="nucleotide sequence ID" value="XM_025667649.1"/>
</dbReference>
<accession>A0A8T8WJP3</accession>
<evidence type="ECO:0000313" key="2">
    <source>
        <dbReference type="Proteomes" id="UP000249497"/>
    </source>
</evidence>
<dbReference type="AlphaFoldDB" id="A0A8T8WJP3"/>
<proteinExistence type="predicted"/>
<gene>
    <name evidence="1" type="ORF">BO86DRAFT_30523</name>
</gene>
<evidence type="ECO:0000313" key="1">
    <source>
        <dbReference type="EMBL" id="RAH76061.1"/>
    </source>
</evidence>
<sequence length="217" mass="23991">MLYMCRHLSSMSFVRSTTSSLAKIRPSCRPFARTPAPHQALQTVCVWWGGGGGWKGNATQPTYHQEFKISFHLAHSLSFINSLHTHLSHHIHRARYISYTPYLSIKSLGQGARSMYSTVCACMLHPVVGIYDLNKPLYDLLSGHWGTVERADSSHCASAVAVQHPRQISTLRLVPPTSSVFGTPTLALVLGGLHLNLLPVSVSDSTGSLLRWWIECV</sequence>
<dbReference type="GeneID" id="37171341"/>
<reference evidence="1 2" key="1">
    <citation type="submission" date="2018-02" db="EMBL/GenBank/DDBJ databases">
        <title>The genomes of Aspergillus section Nigri reveals drivers in fungal speciation.</title>
        <authorList>
            <consortium name="DOE Joint Genome Institute"/>
            <person name="Vesth T.C."/>
            <person name="Nybo J."/>
            <person name="Theobald S."/>
            <person name="Brandl J."/>
            <person name="Frisvad J.C."/>
            <person name="Nielsen K.F."/>
            <person name="Lyhne E.K."/>
            <person name="Kogle M.E."/>
            <person name="Kuo A."/>
            <person name="Riley R."/>
            <person name="Clum A."/>
            <person name="Nolan M."/>
            <person name="Lipzen A."/>
            <person name="Salamov A."/>
            <person name="Henrissat B."/>
            <person name="Wiebenga A."/>
            <person name="De vries R.P."/>
            <person name="Grigoriev I.V."/>
            <person name="Mortensen U.H."/>
            <person name="Andersen M.R."/>
            <person name="Baker S.E."/>
        </authorList>
    </citation>
    <scope>NUCLEOTIDE SEQUENCE [LARGE SCALE GENOMIC DNA]</scope>
    <source>
        <strain evidence="1 2">CBS 114.51</strain>
    </source>
</reference>
<name>A0A8T8WJP3_ASPJA</name>
<dbReference type="Proteomes" id="UP000249497">
    <property type="component" value="Unassembled WGS sequence"/>
</dbReference>
<dbReference type="EMBL" id="KZ824888">
    <property type="protein sequence ID" value="RAH76061.1"/>
    <property type="molecule type" value="Genomic_DNA"/>
</dbReference>
<organism evidence="1 2">
    <name type="scientific">Aspergillus japonicus CBS 114.51</name>
    <dbReference type="NCBI Taxonomy" id="1448312"/>
    <lineage>
        <taxon>Eukaryota</taxon>
        <taxon>Fungi</taxon>
        <taxon>Dikarya</taxon>
        <taxon>Ascomycota</taxon>
        <taxon>Pezizomycotina</taxon>
        <taxon>Eurotiomycetes</taxon>
        <taxon>Eurotiomycetidae</taxon>
        <taxon>Eurotiales</taxon>
        <taxon>Aspergillaceae</taxon>
        <taxon>Aspergillus</taxon>
        <taxon>Aspergillus subgen. Circumdati</taxon>
    </lineage>
</organism>